<dbReference type="AlphaFoldDB" id="A0A6J7L3S2"/>
<evidence type="ECO:0000256" key="1">
    <source>
        <dbReference type="SAM" id="MobiDB-lite"/>
    </source>
</evidence>
<evidence type="ECO:0000313" key="2">
    <source>
        <dbReference type="EMBL" id="CAB4962826.1"/>
    </source>
</evidence>
<feature type="region of interest" description="Disordered" evidence="1">
    <location>
        <begin position="83"/>
        <end position="108"/>
    </location>
</feature>
<accession>A0A6J7L3S2</accession>
<reference evidence="2" key="1">
    <citation type="submission" date="2020-05" db="EMBL/GenBank/DDBJ databases">
        <authorList>
            <person name="Chiriac C."/>
            <person name="Salcher M."/>
            <person name="Ghai R."/>
            <person name="Kavagutti S V."/>
        </authorList>
    </citation>
    <scope>NUCLEOTIDE SEQUENCE</scope>
</reference>
<proteinExistence type="predicted"/>
<feature type="compositionally biased region" description="Polar residues" evidence="1">
    <location>
        <begin position="97"/>
        <end position="108"/>
    </location>
</feature>
<dbReference type="EMBL" id="CAFBND010000185">
    <property type="protein sequence ID" value="CAB4962826.1"/>
    <property type="molecule type" value="Genomic_DNA"/>
</dbReference>
<feature type="compositionally biased region" description="Basic and acidic residues" evidence="1">
    <location>
        <begin position="83"/>
        <end position="92"/>
    </location>
</feature>
<sequence length="108" mass="11746">MSVMVARYTGVTDIVAYQAAVARHEAAHAVICPPRSPCRIESTVRRLQSVEDPTVVLMIIDGGTPEAWAAYMACQHAEAHRKVDQGLDEHSDPATVETYTEVSSGTYT</sequence>
<organism evidence="2">
    <name type="scientific">freshwater metagenome</name>
    <dbReference type="NCBI Taxonomy" id="449393"/>
    <lineage>
        <taxon>unclassified sequences</taxon>
        <taxon>metagenomes</taxon>
        <taxon>ecological metagenomes</taxon>
    </lineage>
</organism>
<name>A0A6J7L3S2_9ZZZZ</name>
<protein>
    <submittedName>
        <fullName evidence="2">Unannotated protein</fullName>
    </submittedName>
</protein>
<gene>
    <name evidence="2" type="ORF">UFOPK3752_02406</name>
</gene>